<accession>A0ABT0ESK5</accession>
<organism evidence="1 2">
    <name type="scientific">Pseudomonas violetae</name>
    <dbReference type="NCBI Taxonomy" id="2915813"/>
    <lineage>
        <taxon>Bacteria</taxon>
        <taxon>Pseudomonadati</taxon>
        <taxon>Pseudomonadota</taxon>
        <taxon>Gammaproteobacteria</taxon>
        <taxon>Pseudomonadales</taxon>
        <taxon>Pseudomonadaceae</taxon>
        <taxon>Pseudomonas</taxon>
    </lineage>
</organism>
<proteinExistence type="predicted"/>
<keyword evidence="2" id="KW-1185">Reference proteome</keyword>
<dbReference type="Gene3D" id="1.25.40.10">
    <property type="entry name" value="Tetratricopeptide repeat domain"/>
    <property type="match status" value="1"/>
</dbReference>
<comment type="caution">
    <text evidence="1">The sequence shown here is derived from an EMBL/GenBank/DDBJ whole genome shotgun (WGS) entry which is preliminary data.</text>
</comment>
<dbReference type="RefSeq" id="WP_247285751.1">
    <property type="nucleotide sequence ID" value="NZ_JAKNRW010000001.1"/>
</dbReference>
<dbReference type="Pfam" id="PF08238">
    <property type="entry name" value="Sel1"/>
    <property type="match status" value="3"/>
</dbReference>
<protein>
    <recommendedName>
        <fullName evidence="3">Sel1 repeat family protein</fullName>
    </recommendedName>
</protein>
<dbReference type="EMBL" id="JAKNRW010000001">
    <property type="protein sequence ID" value="MCK1788722.1"/>
    <property type="molecule type" value="Genomic_DNA"/>
</dbReference>
<dbReference type="PANTHER" id="PTHR43628:SF1">
    <property type="entry name" value="CHITIN SYNTHASE REGULATORY FACTOR 2-RELATED"/>
    <property type="match status" value="1"/>
</dbReference>
<dbReference type="InterPro" id="IPR006597">
    <property type="entry name" value="Sel1-like"/>
</dbReference>
<name>A0ABT0ESK5_9PSED</name>
<gene>
    <name evidence="1" type="ORF">L9059_00645</name>
</gene>
<dbReference type="SUPFAM" id="SSF81901">
    <property type="entry name" value="HCP-like"/>
    <property type="match status" value="1"/>
</dbReference>
<dbReference type="InterPro" id="IPR011990">
    <property type="entry name" value="TPR-like_helical_dom_sf"/>
</dbReference>
<dbReference type="Proteomes" id="UP001299876">
    <property type="component" value="Unassembled WGS sequence"/>
</dbReference>
<reference evidence="1 2" key="1">
    <citation type="submission" date="2022-02" db="EMBL/GenBank/DDBJ databases">
        <title>Comparative genomics of the first Antarctic Pseudomonas spp. capable of biotransforming 2,4,6-Trinitrotoluene.</title>
        <authorList>
            <person name="Cabrera M.A."/>
            <person name="Marquez S.L."/>
            <person name="Perez-Donoso J.M."/>
        </authorList>
    </citation>
    <scope>NUCLEOTIDE SEQUENCE [LARGE SCALE GENOMIC DNA]</scope>
    <source>
        <strain evidence="1 2">TNT19</strain>
    </source>
</reference>
<evidence type="ECO:0008006" key="3">
    <source>
        <dbReference type="Google" id="ProtNLM"/>
    </source>
</evidence>
<evidence type="ECO:0000313" key="1">
    <source>
        <dbReference type="EMBL" id="MCK1788722.1"/>
    </source>
</evidence>
<dbReference type="PANTHER" id="PTHR43628">
    <property type="entry name" value="ACTIVATOR OF C KINASE PROTEIN 1-RELATED"/>
    <property type="match status" value="1"/>
</dbReference>
<dbReference type="SMART" id="SM00671">
    <property type="entry name" value="SEL1"/>
    <property type="match status" value="2"/>
</dbReference>
<evidence type="ECO:0000313" key="2">
    <source>
        <dbReference type="Proteomes" id="UP001299876"/>
    </source>
</evidence>
<sequence length="177" mass="19579">MQSHENSSTLHLASLTRDLQSRDERCRANAYRDMLNLAEQGDGKAMFQVARCLNQGIGVDADSTRADHWLRLACVAKPASTDALFTYGMSHVMKQRAGADTSKGIQYIERAASAGYVKATLELVKLVEHGHTDIKPDLRRAYRLLANSISSHSDVALYAAYASFVERHQPITNLLDS</sequence>
<dbReference type="InterPro" id="IPR052945">
    <property type="entry name" value="Mitotic_Regulator"/>
</dbReference>